<dbReference type="EMBL" id="LGKP01000025">
    <property type="protein sequence ID" value="KPL85462.1"/>
    <property type="molecule type" value="Genomic_DNA"/>
</dbReference>
<feature type="transmembrane region" description="Helical" evidence="1">
    <location>
        <begin position="33"/>
        <end position="51"/>
    </location>
</feature>
<dbReference type="OrthoDB" id="1525149at2"/>
<comment type="caution">
    <text evidence="2">The sequence shown here is derived from an EMBL/GenBank/DDBJ whole genome shotgun (WGS) entry which is preliminary data.</text>
</comment>
<dbReference type="RefSeq" id="WP_054535782.1">
    <property type="nucleotide sequence ID" value="NZ_LGKP01000025.1"/>
</dbReference>
<evidence type="ECO:0008006" key="4">
    <source>
        <dbReference type="Google" id="ProtNLM"/>
    </source>
</evidence>
<dbReference type="Proteomes" id="UP000050277">
    <property type="component" value="Unassembled WGS sequence"/>
</dbReference>
<reference evidence="2 3" key="1">
    <citation type="submission" date="2015-07" db="EMBL/GenBank/DDBJ databases">
        <title>Whole genome sequence of Herpetosiphon geysericola DSM 7119.</title>
        <authorList>
            <person name="Hemp J."/>
            <person name="Ward L.M."/>
            <person name="Pace L.A."/>
            <person name="Fischer W.W."/>
        </authorList>
    </citation>
    <scope>NUCLEOTIDE SEQUENCE [LARGE SCALE GENOMIC DNA]</scope>
    <source>
        <strain evidence="2 3">DSM 7119</strain>
    </source>
</reference>
<protein>
    <recommendedName>
        <fullName evidence="4">Transglycosylase</fullName>
    </recommendedName>
</protein>
<dbReference type="PATRIC" id="fig|70996.4.peg.418"/>
<feature type="transmembrane region" description="Helical" evidence="1">
    <location>
        <begin position="71"/>
        <end position="90"/>
    </location>
</feature>
<organism evidence="2 3">
    <name type="scientific">Herpetosiphon geysericola</name>
    <dbReference type="NCBI Taxonomy" id="70996"/>
    <lineage>
        <taxon>Bacteria</taxon>
        <taxon>Bacillati</taxon>
        <taxon>Chloroflexota</taxon>
        <taxon>Chloroflexia</taxon>
        <taxon>Herpetosiphonales</taxon>
        <taxon>Herpetosiphonaceae</taxon>
        <taxon>Herpetosiphon</taxon>
    </lineage>
</organism>
<sequence length="96" mass="9984">MEFSVIGLLLMLLIAAVCGAAGQAIAGYSMGGLLASIGVGFIGALLGTWIAGNTGLPELLTIDIEGKPFPIIWSIIGATLFALIISFVRAPRRRRV</sequence>
<name>A0A0P6XZG4_9CHLR</name>
<keyword evidence="1" id="KW-0812">Transmembrane</keyword>
<keyword evidence="3" id="KW-1185">Reference proteome</keyword>
<evidence type="ECO:0000256" key="1">
    <source>
        <dbReference type="SAM" id="Phobius"/>
    </source>
</evidence>
<accession>A0A0P6XZG4</accession>
<dbReference type="AlphaFoldDB" id="A0A0P6XZG4"/>
<keyword evidence="1" id="KW-1133">Transmembrane helix</keyword>
<dbReference type="GO" id="GO:0005886">
    <property type="term" value="C:plasma membrane"/>
    <property type="evidence" value="ECO:0007669"/>
    <property type="project" value="UniProtKB-SubCell"/>
</dbReference>
<dbReference type="STRING" id="70996.SE18_17705"/>
<feature type="transmembrane region" description="Helical" evidence="1">
    <location>
        <begin position="6"/>
        <end position="26"/>
    </location>
</feature>
<keyword evidence="1" id="KW-0472">Membrane</keyword>
<evidence type="ECO:0000313" key="3">
    <source>
        <dbReference type="Proteomes" id="UP000050277"/>
    </source>
</evidence>
<proteinExistence type="predicted"/>
<gene>
    <name evidence="2" type="ORF">SE18_17705</name>
</gene>
<evidence type="ECO:0000313" key="2">
    <source>
        <dbReference type="EMBL" id="KPL85462.1"/>
    </source>
</evidence>